<dbReference type="PIRSF" id="PIRSF036480">
    <property type="entry name" value="FormyFH4_hydr"/>
    <property type="match status" value="1"/>
</dbReference>
<feature type="active site" evidence="3">
    <location>
        <position position="227"/>
    </location>
</feature>
<evidence type="ECO:0000259" key="5">
    <source>
        <dbReference type="PROSITE" id="PS51671"/>
    </source>
</evidence>
<evidence type="ECO:0000256" key="1">
    <source>
        <dbReference type="ARBA" id="ARBA00022563"/>
    </source>
</evidence>
<comment type="caution">
    <text evidence="6">The sequence shown here is derived from an EMBL/GenBank/DDBJ whole genome shotgun (WGS) entry which is preliminary data.</text>
</comment>
<organism evidence="6 7">
    <name type="scientific">Ruficoccus amylovorans</name>
    <dbReference type="NCBI Taxonomy" id="1804625"/>
    <lineage>
        <taxon>Bacteria</taxon>
        <taxon>Pseudomonadati</taxon>
        <taxon>Verrucomicrobiota</taxon>
        <taxon>Opitutia</taxon>
        <taxon>Puniceicoccales</taxon>
        <taxon>Cerasicoccaceae</taxon>
        <taxon>Ruficoccus</taxon>
    </lineage>
</organism>
<dbReference type="CDD" id="cd04875">
    <property type="entry name" value="ACT_F4HF-DF"/>
    <property type="match status" value="1"/>
</dbReference>
<dbReference type="SUPFAM" id="SSF53328">
    <property type="entry name" value="Formyltransferase"/>
    <property type="match status" value="1"/>
</dbReference>
<dbReference type="NCBIfam" id="NF004684">
    <property type="entry name" value="PRK06027.1"/>
    <property type="match status" value="1"/>
</dbReference>
<dbReference type="EC" id="3.5.1.10" evidence="3 4"/>
<accession>A0A842HKN3</accession>
<evidence type="ECO:0000313" key="7">
    <source>
        <dbReference type="Proteomes" id="UP000546464"/>
    </source>
</evidence>
<dbReference type="GO" id="GO:0006730">
    <property type="term" value="P:one-carbon metabolic process"/>
    <property type="evidence" value="ECO:0007669"/>
    <property type="project" value="UniProtKB-KW"/>
</dbReference>
<dbReference type="Gene3D" id="3.40.50.170">
    <property type="entry name" value="Formyl transferase, N-terminal domain"/>
    <property type="match status" value="1"/>
</dbReference>
<feature type="domain" description="ACT" evidence="5">
    <location>
        <begin position="7"/>
        <end position="85"/>
    </location>
</feature>
<evidence type="ECO:0000256" key="2">
    <source>
        <dbReference type="ARBA" id="ARBA00022801"/>
    </source>
</evidence>
<dbReference type="CDD" id="cd08648">
    <property type="entry name" value="FMT_core_Formyl-FH4-Hydrolase_C"/>
    <property type="match status" value="1"/>
</dbReference>
<name>A0A842HKN3_9BACT</name>
<dbReference type="Gene3D" id="3.30.70.260">
    <property type="match status" value="1"/>
</dbReference>
<dbReference type="InterPro" id="IPR045865">
    <property type="entry name" value="ACT-like_dom_sf"/>
</dbReference>
<dbReference type="Pfam" id="PF00551">
    <property type="entry name" value="Formyl_trans_N"/>
    <property type="match status" value="1"/>
</dbReference>
<sequence>MKPPSIIALLSGPDQPGLVARVAGWIYERHGNIIHADQHRDSEAEVFFQRVEWVPAGDIKEEQAAFRELAERELGMSARVMLSSDQPKVAIMVSKIEHCFHDIILRFRSGELPGELVAVVSNHETLAAATAAYGLPFYHIPVTRANKAEAEAEQVKILRETGAELVIMARYMQVLSESFLKNVGCPVINIHHSFLPAFAGGKPYHQAYERGVKLIGATAHYATADLDEGPIIAQDVARVTHRHGPPDLVRRGRDLEKTVFAQAVRWHLENRILVYHNKTVVFD</sequence>
<dbReference type="Pfam" id="PF01842">
    <property type="entry name" value="ACT"/>
    <property type="match status" value="1"/>
</dbReference>
<keyword evidence="2 3" id="KW-0378">Hydrolase</keyword>
<keyword evidence="3" id="KW-0658">Purine biosynthesis</keyword>
<dbReference type="EMBL" id="JACHVB010000060">
    <property type="protein sequence ID" value="MBC2596037.1"/>
    <property type="molecule type" value="Genomic_DNA"/>
</dbReference>
<gene>
    <name evidence="3 6" type="primary">purU</name>
    <name evidence="6" type="ORF">H5P28_17355</name>
</gene>
<dbReference type="SUPFAM" id="SSF55021">
    <property type="entry name" value="ACT-like"/>
    <property type="match status" value="1"/>
</dbReference>
<reference evidence="6 7" key="1">
    <citation type="submission" date="2020-07" db="EMBL/GenBank/DDBJ databases">
        <authorList>
            <person name="Feng X."/>
        </authorList>
    </citation>
    <scope>NUCLEOTIDE SEQUENCE [LARGE SCALE GENOMIC DNA]</scope>
    <source>
        <strain evidence="6 7">JCM31066</strain>
    </source>
</reference>
<protein>
    <recommendedName>
        <fullName evidence="3 4">Formyltetrahydrofolate deformylase</fullName>
        <ecNumber evidence="3 4">3.5.1.10</ecNumber>
    </recommendedName>
    <alternativeName>
        <fullName evidence="3">Formyl-FH(4) hydrolase</fullName>
    </alternativeName>
</protein>
<evidence type="ECO:0000256" key="3">
    <source>
        <dbReference type="HAMAP-Rule" id="MF_01927"/>
    </source>
</evidence>
<comment type="pathway">
    <text evidence="3">Purine metabolism; IMP biosynthesis via de novo pathway; formate from 10-formyl-5,6,7,8-tetrahydrofolate: step 1/1.</text>
</comment>
<dbReference type="UniPathway" id="UPA00074">
    <property type="reaction ID" value="UER00170"/>
</dbReference>
<dbReference type="NCBIfam" id="TIGR00655">
    <property type="entry name" value="PurU"/>
    <property type="match status" value="1"/>
</dbReference>
<dbReference type="Proteomes" id="UP000546464">
    <property type="component" value="Unassembled WGS sequence"/>
</dbReference>
<dbReference type="PROSITE" id="PS51671">
    <property type="entry name" value="ACT"/>
    <property type="match status" value="1"/>
</dbReference>
<keyword evidence="7" id="KW-1185">Reference proteome</keyword>
<dbReference type="InterPro" id="IPR044074">
    <property type="entry name" value="PurU_ACT"/>
</dbReference>
<evidence type="ECO:0000256" key="4">
    <source>
        <dbReference type="NCBIfam" id="TIGR00655"/>
    </source>
</evidence>
<dbReference type="InterPro" id="IPR002912">
    <property type="entry name" value="ACT_dom"/>
</dbReference>
<comment type="function">
    <text evidence="3">Catalyzes the hydrolysis of 10-formyltetrahydrofolate (formyl-FH4) to formate and tetrahydrofolate (FH4).</text>
</comment>
<dbReference type="PRINTS" id="PR01575">
    <property type="entry name" value="FFH4HYDRLASE"/>
</dbReference>
<proteinExistence type="inferred from homology"/>
<comment type="similarity">
    <text evidence="3">Belongs to the PurU family.</text>
</comment>
<dbReference type="GO" id="GO:0008864">
    <property type="term" value="F:formyltetrahydrofolate deformylase activity"/>
    <property type="evidence" value="ECO:0007669"/>
    <property type="project" value="UniProtKB-UniRule"/>
</dbReference>
<evidence type="ECO:0000313" key="6">
    <source>
        <dbReference type="EMBL" id="MBC2596037.1"/>
    </source>
</evidence>
<dbReference type="InterPro" id="IPR002376">
    <property type="entry name" value="Formyl_transf_N"/>
</dbReference>
<dbReference type="InterPro" id="IPR041729">
    <property type="entry name" value="Formyl-FH4-Hydrolase_C"/>
</dbReference>
<dbReference type="HAMAP" id="MF_01927">
    <property type="entry name" value="PurU"/>
    <property type="match status" value="1"/>
</dbReference>
<keyword evidence="1 3" id="KW-0554">One-carbon metabolism</keyword>
<dbReference type="GO" id="GO:0006189">
    <property type="term" value="P:'de novo' IMP biosynthetic process"/>
    <property type="evidence" value="ECO:0007669"/>
    <property type="project" value="UniProtKB-UniRule"/>
</dbReference>
<comment type="catalytic activity">
    <reaction evidence="3">
        <text>(6R)-10-formyltetrahydrofolate + H2O = (6S)-5,6,7,8-tetrahydrofolate + formate + H(+)</text>
        <dbReference type="Rhea" id="RHEA:19833"/>
        <dbReference type="ChEBI" id="CHEBI:15377"/>
        <dbReference type="ChEBI" id="CHEBI:15378"/>
        <dbReference type="ChEBI" id="CHEBI:15740"/>
        <dbReference type="ChEBI" id="CHEBI:57453"/>
        <dbReference type="ChEBI" id="CHEBI:195366"/>
        <dbReference type="EC" id="3.5.1.10"/>
    </reaction>
</comment>
<dbReference type="AlphaFoldDB" id="A0A842HKN3"/>
<dbReference type="InterPro" id="IPR004810">
    <property type="entry name" value="PurU"/>
</dbReference>
<dbReference type="InterPro" id="IPR036477">
    <property type="entry name" value="Formyl_transf_N_sf"/>
</dbReference>
<dbReference type="PANTHER" id="PTHR42706">
    <property type="entry name" value="FORMYLTETRAHYDROFOLATE DEFORMYLASE"/>
    <property type="match status" value="1"/>
</dbReference>
<dbReference type="PANTHER" id="PTHR42706:SF1">
    <property type="entry name" value="FORMYLTETRAHYDROFOLATE DEFORMYLASE 2, MITOCHONDRIAL"/>
    <property type="match status" value="1"/>
</dbReference>
<dbReference type="RefSeq" id="WP_185676954.1">
    <property type="nucleotide sequence ID" value="NZ_JACHVB010000060.1"/>
</dbReference>